<gene>
    <name evidence="2" type="ORF">D5366_10285</name>
</gene>
<accession>A0A4Y6VAY7</accession>
<evidence type="ECO:0000313" key="2">
    <source>
        <dbReference type="EMBL" id="QDH25535.1"/>
    </source>
</evidence>
<keyword evidence="1" id="KW-0812">Transmembrane</keyword>
<protein>
    <recommendedName>
        <fullName evidence="4">DUF2628 domain-containing protein</fullName>
    </recommendedName>
</protein>
<organism evidence="2 3">
    <name type="scientific">Neokomagataea tanensis</name>
    <dbReference type="NCBI Taxonomy" id="661191"/>
    <lineage>
        <taxon>Bacteria</taxon>
        <taxon>Pseudomonadati</taxon>
        <taxon>Pseudomonadota</taxon>
        <taxon>Alphaproteobacteria</taxon>
        <taxon>Acetobacterales</taxon>
        <taxon>Acetobacteraceae</taxon>
        <taxon>Neokomagataea</taxon>
    </lineage>
</organism>
<name>A0A4Y6VAY7_9PROT</name>
<dbReference type="EMBL" id="CP032485">
    <property type="protein sequence ID" value="QDH25535.1"/>
    <property type="molecule type" value="Genomic_DNA"/>
</dbReference>
<feature type="transmembrane region" description="Helical" evidence="1">
    <location>
        <begin position="52"/>
        <end position="75"/>
    </location>
</feature>
<dbReference type="OrthoDB" id="7284914at2"/>
<evidence type="ECO:0000313" key="3">
    <source>
        <dbReference type="Proteomes" id="UP000317214"/>
    </source>
</evidence>
<dbReference type="KEGG" id="ntn:D5366_10285"/>
<dbReference type="AlphaFoldDB" id="A0A4Y6VAY7"/>
<evidence type="ECO:0008006" key="4">
    <source>
        <dbReference type="Google" id="ProtNLM"/>
    </source>
</evidence>
<evidence type="ECO:0000256" key="1">
    <source>
        <dbReference type="SAM" id="Phobius"/>
    </source>
</evidence>
<keyword evidence="1" id="KW-0472">Membrane</keyword>
<proteinExistence type="predicted"/>
<dbReference type="Proteomes" id="UP000317214">
    <property type="component" value="Chromosome"/>
</dbReference>
<dbReference type="RefSeq" id="WP_141493533.1">
    <property type="nucleotide sequence ID" value="NZ_CP032485.1"/>
</dbReference>
<keyword evidence="1" id="KW-1133">Transmembrane helix</keyword>
<sequence length="127" mass="13693">MRTYRAFFSHESDPVLVKLGFSKRVLILGPLGLLSLGAWISGLLLAAVDMAALVFCPAGYTSIAIGSLNIACAVFTPEIRCWELSLSGHTSLEEDNVIAANHDQALLRVLDRQITVNTPPELPCVLS</sequence>
<keyword evidence="3" id="KW-1185">Reference proteome</keyword>
<reference evidence="2 3" key="1">
    <citation type="submission" date="2018-09" db="EMBL/GenBank/DDBJ databases">
        <title>The complete genome sequence of Neokomagataea tanensis NBRC 106556(T).</title>
        <authorList>
            <person name="Chua K.-O."/>
            <person name="See-Too W.-S."/>
            <person name="Hong K.-W."/>
            <person name="Yin W.-F."/>
            <person name="Chan K.-G."/>
        </authorList>
    </citation>
    <scope>NUCLEOTIDE SEQUENCE [LARGE SCALE GENOMIC DNA]</scope>
    <source>
        <strain evidence="3">AH13 \ NBRC 106556</strain>
    </source>
</reference>
<feature type="transmembrane region" description="Helical" evidence="1">
    <location>
        <begin position="25"/>
        <end position="46"/>
    </location>
</feature>